<name>A0A1E5P1K8_9ACTN</name>
<accession>A0A1E5P1K8</accession>
<sequence length="258" mass="27439">MATVTSPPEPMSVRALLFGEESGSTIDALAGHLHERHVAETLSNGARRMPGAAGRAVEREIAAVVNGFLAMDLLDLLGAGWRKHSALTAAARRTHDAPDSEELVALTSHHITSTHRPCVDLIIDGVRAGTIDLAVTVDFDLNGVLAVVRDARLAALRSGECTVTGTLGIQENTVASRYRSLDVPGAIRLRSGLPLLTPEQLASASGPTPESIAAVTGFRTWLESHAEENAALGDLARANPETLENLLRAGEHYWVRTR</sequence>
<dbReference type="Proteomes" id="UP000095759">
    <property type="component" value="Unassembled WGS sequence"/>
</dbReference>
<evidence type="ECO:0000313" key="1">
    <source>
        <dbReference type="EMBL" id="OEJ23443.1"/>
    </source>
</evidence>
<dbReference type="AlphaFoldDB" id="A0A1E5P1K8"/>
<organism evidence="1 2">
    <name type="scientific">Streptomyces agglomeratus</name>
    <dbReference type="NCBI Taxonomy" id="285458"/>
    <lineage>
        <taxon>Bacteria</taxon>
        <taxon>Bacillati</taxon>
        <taxon>Actinomycetota</taxon>
        <taxon>Actinomycetes</taxon>
        <taxon>Kitasatosporales</taxon>
        <taxon>Streptomycetaceae</taxon>
        <taxon>Streptomyces</taxon>
    </lineage>
</organism>
<evidence type="ECO:0000313" key="2">
    <source>
        <dbReference type="Proteomes" id="UP000095759"/>
    </source>
</evidence>
<proteinExistence type="predicted"/>
<dbReference type="OrthoDB" id="7185898at2"/>
<dbReference type="RefSeq" id="WP_069933582.1">
    <property type="nucleotide sequence ID" value="NZ_MEHJ01000001.1"/>
</dbReference>
<dbReference type="EMBL" id="MEHJ01000001">
    <property type="protein sequence ID" value="OEJ23443.1"/>
    <property type="molecule type" value="Genomic_DNA"/>
</dbReference>
<keyword evidence="2" id="KW-1185">Reference proteome</keyword>
<reference evidence="1 2" key="1">
    <citation type="submission" date="2016-08" db="EMBL/GenBank/DDBJ databases">
        <title>Complete genome sequence of Streptomyces agglomeratus strain 6-3-2, a novel anti-MRSA actinomycete isolated from Wuli of Tebit, China.</title>
        <authorList>
            <person name="Chen X."/>
        </authorList>
    </citation>
    <scope>NUCLEOTIDE SEQUENCE [LARGE SCALE GENOMIC DNA]</scope>
    <source>
        <strain evidence="1 2">6-3-2</strain>
    </source>
</reference>
<comment type="caution">
    <text evidence="1">The sequence shown here is derived from an EMBL/GenBank/DDBJ whole genome shotgun (WGS) entry which is preliminary data.</text>
</comment>
<protein>
    <submittedName>
        <fullName evidence="1">Uncharacterized protein</fullName>
    </submittedName>
</protein>
<gene>
    <name evidence="1" type="ORF">AS594_02000</name>
</gene>